<sequence>MNTISDSEKNVSAPERDKWGYVVCFGTIIAFIAGIGHVNSFGLIYKDFIAETHSNAKSLTTAHGIFSMMLAIGGLILNILSKRYPLRLGGMIGAFLVTTGSFLTIIITNANQICFTFGLLQGIGFGMMTPVCYATINYFFVRRRTQVMSLIKAAQGVILILYPQLIKLTLSFYGFRETLLIISGISLHTFPGMIAMVTKNYNSQRTANETKEKGKIGHESVDLLEEHKIHKISPEDNKIDRKKSVMVLGNGLLETLNIKILRDPIFYNICIGQSFVNFSDLIFFMLYPLLLYQYGFDTSEVALCISINAGADVAGRFGLAFMSSVVNVNTRLLFYVATLFTLIARIVILQVRQFVWLAVITSFLGVLRAWLHVTSPLVISDHVTRQDFTGSYALFMLSTGLVNVIFSPLIGLLKDVYQDYIPAFYALTVCCLPCLVFWTAEYYIFKVNNNSPSKVVIV</sequence>
<dbReference type="InterPro" id="IPR050327">
    <property type="entry name" value="Proton-linked_MCT"/>
</dbReference>
<feature type="transmembrane region" description="Helical" evidence="1">
    <location>
        <begin position="88"/>
        <end position="107"/>
    </location>
</feature>
<comment type="caution">
    <text evidence="2">The sequence shown here is derived from an EMBL/GenBank/DDBJ whole genome shotgun (WGS) entry which is preliminary data.</text>
</comment>
<name>A0AAU9URA3_EUPED</name>
<evidence type="ECO:0000256" key="1">
    <source>
        <dbReference type="SAM" id="Phobius"/>
    </source>
</evidence>
<feature type="transmembrane region" description="Helical" evidence="1">
    <location>
        <begin position="153"/>
        <end position="173"/>
    </location>
</feature>
<dbReference type="SUPFAM" id="SSF103473">
    <property type="entry name" value="MFS general substrate transporter"/>
    <property type="match status" value="1"/>
</dbReference>
<dbReference type="AlphaFoldDB" id="A0AAU9URA3"/>
<dbReference type="Gene3D" id="1.20.1250.20">
    <property type="entry name" value="MFS general substrate transporter like domains"/>
    <property type="match status" value="1"/>
</dbReference>
<reference evidence="2" key="1">
    <citation type="submission" date="2022-03" db="EMBL/GenBank/DDBJ databases">
        <authorList>
            <person name="Tunstrom K."/>
        </authorList>
    </citation>
    <scope>NUCLEOTIDE SEQUENCE</scope>
</reference>
<keyword evidence="1" id="KW-1133">Transmembrane helix</keyword>
<dbReference type="PANTHER" id="PTHR11360">
    <property type="entry name" value="MONOCARBOXYLATE TRANSPORTER"/>
    <property type="match status" value="1"/>
</dbReference>
<dbReference type="Proteomes" id="UP001153954">
    <property type="component" value="Unassembled WGS sequence"/>
</dbReference>
<dbReference type="InterPro" id="IPR036259">
    <property type="entry name" value="MFS_trans_sf"/>
</dbReference>
<feature type="transmembrane region" description="Helical" evidence="1">
    <location>
        <begin position="21"/>
        <end position="44"/>
    </location>
</feature>
<dbReference type="EMBL" id="CAKOGL010000025">
    <property type="protein sequence ID" value="CAH2102199.1"/>
    <property type="molecule type" value="Genomic_DNA"/>
</dbReference>
<feature type="transmembrane region" description="Helical" evidence="1">
    <location>
        <begin position="64"/>
        <end position="81"/>
    </location>
</feature>
<dbReference type="PANTHER" id="PTHR11360:SF309">
    <property type="entry name" value="MONOCARBOXYLATE TRANSPORTER 7-LIKE PROTEIN"/>
    <property type="match status" value="1"/>
</dbReference>
<feature type="transmembrane region" description="Helical" evidence="1">
    <location>
        <begin position="332"/>
        <end position="349"/>
    </location>
</feature>
<keyword evidence="1" id="KW-0812">Transmembrane</keyword>
<feature type="transmembrane region" description="Helical" evidence="1">
    <location>
        <begin position="354"/>
        <end position="371"/>
    </location>
</feature>
<protein>
    <submittedName>
        <fullName evidence="2">Uncharacterized protein</fullName>
    </submittedName>
</protein>
<evidence type="ECO:0000313" key="3">
    <source>
        <dbReference type="Proteomes" id="UP001153954"/>
    </source>
</evidence>
<feature type="transmembrane region" description="Helical" evidence="1">
    <location>
        <begin position="179"/>
        <end position="197"/>
    </location>
</feature>
<organism evidence="2 3">
    <name type="scientific">Euphydryas editha</name>
    <name type="common">Edith's checkerspot</name>
    <dbReference type="NCBI Taxonomy" id="104508"/>
    <lineage>
        <taxon>Eukaryota</taxon>
        <taxon>Metazoa</taxon>
        <taxon>Ecdysozoa</taxon>
        <taxon>Arthropoda</taxon>
        <taxon>Hexapoda</taxon>
        <taxon>Insecta</taxon>
        <taxon>Pterygota</taxon>
        <taxon>Neoptera</taxon>
        <taxon>Endopterygota</taxon>
        <taxon>Lepidoptera</taxon>
        <taxon>Glossata</taxon>
        <taxon>Ditrysia</taxon>
        <taxon>Papilionoidea</taxon>
        <taxon>Nymphalidae</taxon>
        <taxon>Nymphalinae</taxon>
        <taxon>Euphydryas</taxon>
    </lineage>
</organism>
<dbReference type="GO" id="GO:0008028">
    <property type="term" value="F:monocarboxylic acid transmembrane transporter activity"/>
    <property type="evidence" value="ECO:0007669"/>
    <property type="project" value="TreeGrafter"/>
</dbReference>
<dbReference type="Pfam" id="PF07690">
    <property type="entry name" value="MFS_1"/>
    <property type="match status" value="1"/>
</dbReference>
<accession>A0AAU9URA3</accession>
<feature type="transmembrane region" description="Helical" evidence="1">
    <location>
        <begin position="265"/>
        <end position="287"/>
    </location>
</feature>
<gene>
    <name evidence="2" type="ORF">EEDITHA_LOCUS16864</name>
</gene>
<feature type="transmembrane region" description="Helical" evidence="1">
    <location>
        <begin position="119"/>
        <end position="141"/>
    </location>
</feature>
<proteinExistence type="predicted"/>
<dbReference type="InterPro" id="IPR011701">
    <property type="entry name" value="MFS"/>
</dbReference>
<keyword evidence="3" id="KW-1185">Reference proteome</keyword>
<keyword evidence="1" id="KW-0472">Membrane</keyword>
<feature type="transmembrane region" description="Helical" evidence="1">
    <location>
        <begin position="424"/>
        <end position="445"/>
    </location>
</feature>
<feature type="transmembrane region" description="Helical" evidence="1">
    <location>
        <begin position="391"/>
        <end position="412"/>
    </location>
</feature>
<evidence type="ECO:0000313" key="2">
    <source>
        <dbReference type="EMBL" id="CAH2102199.1"/>
    </source>
</evidence>